<dbReference type="Gene3D" id="1.10.10.10">
    <property type="entry name" value="Winged helix-like DNA-binding domain superfamily/Winged helix DNA-binding domain"/>
    <property type="match status" value="1"/>
</dbReference>
<dbReference type="InterPro" id="IPR006199">
    <property type="entry name" value="LexA_DNA-bd_dom"/>
</dbReference>
<sequence>MKTRKQRPLTSRQQQVLAFMREFFLDNDQIPPIHAIQEKFEFASINAATSHVMALARKGFIEKNLVGKWKFARGQKEGAC</sequence>
<dbReference type="InterPro" id="IPR036390">
    <property type="entry name" value="WH_DNA-bd_sf"/>
</dbReference>
<dbReference type="Pfam" id="PF01726">
    <property type="entry name" value="LexA_DNA_bind"/>
    <property type="match status" value="1"/>
</dbReference>
<proteinExistence type="predicted"/>
<feature type="domain" description="LexA repressor DNA-binding" evidence="1">
    <location>
        <begin position="7"/>
        <end position="63"/>
    </location>
</feature>
<evidence type="ECO:0000313" key="3">
    <source>
        <dbReference type="Proteomes" id="UP001595693"/>
    </source>
</evidence>
<protein>
    <recommendedName>
        <fullName evidence="1">LexA repressor DNA-binding domain-containing protein</fullName>
    </recommendedName>
</protein>
<comment type="caution">
    <text evidence="2">The sequence shown here is derived from an EMBL/GenBank/DDBJ whole genome shotgun (WGS) entry which is preliminary data.</text>
</comment>
<organism evidence="2 3">
    <name type="scientific">Acidovorax facilis</name>
    <dbReference type="NCBI Taxonomy" id="12917"/>
    <lineage>
        <taxon>Bacteria</taxon>
        <taxon>Pseudomonadati</taxon>
        <taxon>Pseudomonadota</taxon>
        <taxon>Betaproteobacteria</taxon>
        <taxon>Burkholderiales</taxon>
        <taxon>Comamonadaceae</taxon>
        <taxon>Acidovorax</taxon>
    </lineage>
</organism>
<evidence type="ECO:0000259" key="1">
    <source>
        <dbReference type="Pfam" id="PF01726"/>
    </source>
</evidence>
<dbReference type="EMBL" id="JBHSAJ010000037">
    <property type="protein sequence ID" value="MFC3935651.1"/>
    <property type="molecule type" value="Genomic_DNA"/>
</dbReference>
<gene>
    <name evidence="2" type="ORF">ACFOW3_13600</name>
</gene>
<dbReference type="InterPro" id="IPR036388">
    <property type="entry name" value="WH-like_DNA-bd_sf"/>
</dbReference>
<name>A0ABV8DAW3_9BURK</name>
<reference evidence="3" key="1">
    <citation type="journal article" date="2019" name="Int. J. Syst. Evol. Microbiol.">
        <title>The Global Catalogue of Microorganisms (GCM) 10K type strain sequencing project: providing services to taxonomists for standard genome sequencing and annotation.</title>
        <authorList>
            <consortium name="The Broad Institute Genomics Platform"/>
            <consortium name="The Broad Institute Genome Sequencing Center for Infectious Disease"/>
            <person name="Wu L."/>
            <person name="Ma J."/>
        </authorList>
    </citation>
    <scope>NUCLEOTIDE SEQUENCE [LARGE SCALE GENOMIC DNA]</scope>
    <source>
        <strain evidence="3">CCUG 2113</strain>
    </source>
</reference>
<dbReference type="Proteomes" id="UP001595693">
    <property type="component" value="Unassembled WGS sequence"/>
</dbReference>
<accession>A0ABV8DAW3</accession>
<keyword evidence="3" id="KW-1185">Reference proteome</keyword>
<evidence type="ECO:0000313" key="2">
    <source>
        <dbReference type="EMBL" id="MFC3935651.1"/>
    </source>
</evidence>
<dbReference type="RefSeq" id="WP_162239758.1">
    <property type="nucleotide sequence ID" value="NZ_JAMXAX010000009.1"/>
</dbReference>
<dbReference type="SUPFAM" id="SSF46785">
    <property type="entry name" value="Winged helix' DNA-binding domain"/>
    <property type="match status" value="1"/>
</dbReference>